<dbReference type="InterPro" id="IPR025526">
    <property type="entry name" value="DsrC-like_dom_sf"/>
</dbReference>
<dbReference type="Pfam" id="PF04358">
    <property type="entry name" value="DsrC"/>
    <property type="match status" value="1"/>
</dbReference>
<comment type="function">
    <text evidence="3">Part of a sulfur-relay system.</text>
</comment>
<sequence length="113" mass="13165">MTLEVNGTEVSLDNEGFLLYPEEWDMQVANALATRERIDMSDDHWTVVYFVRGYFEERQTVPEARHALKALREKLGKEKASRKFLYSLFPYGYGQQACKIAGMRKPLKLMLDI</sequence>
<keyword evidence="2" id="KW-0963">Cytoplasm</keyword>
<dbReference type="GO" id="GO:0002143">
    <property type="term" value="P:tRNA wobble position uridine thiolation"/>
    <property type="evidence" value="ECO:0007669"/>
    <property type="project" value="TreeGrafter"/>
</dbReference>
<dbReference type="GO" id="GO:0097163">
    <property type="term" value="F:sulfur carrier activity"/>
    <property type="evidence" value="ECO:0007669"/>
    <property type="project" value="TreeGrafter"/>
</dbReference>
<dbReference type="PIRSF" id="PIRSF006223">
    <property type="entry name" value="DsrC_TusE"/>
    <property type="match status" value="1"/>
</dbReference>
<dbReference type="PANTHER" id="PTHR37010">
    <property type="entry name" value="SULFURTRANSFERASE TUSE"/>
    <property type="match status" value="1"/>
</dbReference>
<evidence type="ECO:0000313" key="4">
    <source>
        <dbReference type="EMBL" id="TCK17644.1"/>
    </source>
</evidence>
<dbReference type="InterPro" id="IPR043163">
    <property type="entry name" value="DsrC-like_N"/>
</dbReference>
<dbReference type="NCBIfam" id="TIGR03342">
    <property type="entry name" value="dsrC_tusE_dsvC"/>
    <property type="match status" value="1"/>
</dbReference>
<gene>
    <name evidence="4" type="ORF">DFR30_0879</name>
</gene>
<evidence type="ECO:0000256" key="1">
    <source>
        <dbReference type="ARBA" id="ARBA00004496"/>
    </source>
</evidence>
<evidence type="ECO:0000256" key="2">
    <source>
        <dbReference type="ARBA" id="ARBA00022490"/>
    </source>
</evidence>
<dbReference type="GO" id="GO:0016740">
    <property type="term" value="F:transferase activity"/>
    <property type="evidence" value="ECO:0007669"/>
    <property type="project" value="UniProtKB-KW"/>
</dbReference>
<dbReference type="RefSeq" id="WP_132971506.1">
    <property type="nucleotide sequence ID" value="NZ_SMFX01000001.1"/>
</dbReference>
<comment type="caution">
    <text evidence="4">The sequence shown here is derived from an EMBL/GenBank/DDBJ whole genome shotgun (WGS) entry which is preliminary data.</text>
</comment>
<name>A0A4R1H762_9GAMM</name>
<evidence type="ECO:0000256" key="3">
    <source>
        <dbReference type="PIRNR" id="PIRNR006223"/>
    </source>
</evidence>
<keyword evidence="5" id="KW-1185">Reference proteome</keyword>
<dbReference type="EC" id="2.8.1.-" evidence="3"/>
<comment type="subcellular location">
    <subcellularLocation>
        <location evidence="1">Cytoplasm</location>
    </subcellularLocation>
</comment>
<dbReference type="Gene3D" id="1.10.10.370">
    <property type="entry name" value="DsrC-like protein, C-terminal domain"/>
    <property type="match status" value="1"/>
</dbReference>
<proteinExistence type="inferred from homology"/>
<dbReference type="Gene3D" id="3.30.1420.10">
    <property type="match status" value="1"/>
</dbReference>
<keyword evidence="3" id="KW-0808">Transferase</keyword>
<dbReference type="AlphaFoldDB" id="A0A4R1H762"/>
<dbReference type="GO" id="GO:0005737">
    <property type="term" value="C:cytoplasm"/>
    <property type="evidence" value="ECO:0007669"/>
    <property type="project" value="UniProtKB-SubCell"/>
</dbReference>
<dbReference type="InterPro" id="IPR042072">
    <property type="entry name" value="DsrC-like_C"/>
</dbReference>
<protein>
    <recommendedName>
        <fullName evidence="3">Sulfurtransferase</fullName>
        <ecNumber evidence="3">2.8.1.-</ecNumber>
    </recommendedName>
</protein>
<dbReference type="Proteomes" id="UP000295707">
    <property type="component" value="Unassembled WGS sequence"/>
</dbReference>
<dbReference type="OrthoDB" id="9786347at2"/>
<accession>A0A4R1H762</accession>
<dbReference type="EMBL" id="SMFX01000001">
    <property type="protein sequence ID" value="TCK17644.1"/>
    <property type="molecule type" value="Genomic_DNA"/>
</dbReference>
<comment type="similarity">
    <text evidence="3">Belongs to the dsrC/tusE family.</text>
</comment>
<dbReference type="PANTHER" id="PTHR37010:SF1">
    <property type="entry name" value="SULFURTRANSFERASE TUSE"/>
    <property type="match status" value="1"/>
</dbReference>
<reference evidence="4 5" key="1">
    <citation type="submission" date="2019-03" db="EMBL/GenBank/DDBJ databases">
        <title>Genomic Encyclopedia of Type Strains, Phase IV (KMG-IV): sequencing the most valuable type-strain genomes for metagenomic binning, comparative biology and taxonomic classification.</title>
        <authorList>
            <person name="Goeker M."/>
        </authorList>
    </citation>
    <scope>NUCLEOTIDE SEQUENCE [LARGE SCALE GENOMIC DNA]</scope>
    <source>
        <strain evidence="4 5">DSM 19610</strain>
    </source>
</reference>
<evidence type="ECO:0000313" key="5">
    <source>
        <dbReference type="Proteomes" id="UP000295707"/>
    </source>
</evidence>
<organism evidence="4 5">
    <name type="scientific">Thiogranum longum</name>
    <dbReference type="NCBI Taxonomy" id="1537524"/>
    <lineage>
        <taxon>Bacteria</taxon>
        <taxon>Pseudomonadati</taxon>
        <taxon>Pseudomonadota</taxon>
        <taxon>Gammaproteobacteria</taxon>
        <taxon>Chromatiales</taxon>
        <taxon>Ectothiorhodospiraceae</taxon>
        <taxon>Thiogranum</taxon>
    </lineage>
</organism>
<dbReference type="SUPFAM" id="SSF69721">
    <property type="entry name" value="DsrC, the gamma subunit of dissimilatory sulfite reductase"/>
    <property type="match status" value="1"/>
</dbReference>
<dbReference type="InterPro" id="IPR007453">
    <property type="entry name" value="DsrC/TusE"/>
</dbReference>